<reference evidence="2" key="1">
    <citation type="submission" date="2022-10" db="EMBL/GenBank/DDBJ databases">
        <title>Streptomyces beihaiensis sp. nov., a chitin degrading actinobacterium, isolated from shrimp pond soil.</title>
        <authorList>
            <person name="Xie J."/>
            <person name="Shen N."/>
        </authorList>
    </citation>
    <scope>NUCLEOTIDE SEQUENCE</scope>
    <source>
        <strain evidence="2">GXMU-J5</strain>
    </source>
</reference>
<keyword evidence="3" id="KW-1185">Reference proteome</keyword>
<protein>
    <submittedName>
        <fullName evidence="2">Uncharacterized protein</fullName>
    </submittedName>
</protein>
<dbReference type="EMBL" id="JAPHNL010000057">
    <property type="protein sequence ID" value="MCX3059587.1"/>
    <property type="molecule type" value="Genomic_DNA"/>
</dbReference>
<sequence>MSDQIDRLLFLDDFELCLTGGCFACGLEADQMCVACGLCNCDRHDTCTREPSERTATPSGPPANSPPTSHDHR</sequence>
<evidence type="ECO:0000256" key="1">
    <source>
        <dbReference type="SAM" id="MobiDB-lite"/>
    </source>
</evidence>
<evidence type="ECO:0000313" key="2">
    <source>
        <dbReference type="EMBL" id="MCX3059587.1"/>
    </source>
</evidence>
<organism evidence="2 3">
    <name type="scientific">Streptomyces beihaiensis</name>
    <dbReference type="NCBI Taxonomy" id="2984495"/>
    <lineage>
        <taxon>Bacteria</taxon>
        <taxon>Bacillati</taxon>
        <taxon>Actinomycetota</taxon>
        <taxon>Actinomycetes</taxon>
        <taxon>Kitasatosporales</taxon>
        <taxon>Streptomycetaceae</taxon>
        <taxon>Streptomyces</taxon>
    </lineage>
</organism>
<evidence type="ECO:0000313" key="3">
    <source>
        <dbReference type="Proteomes" id="UP001163064"/>
    </source>
</evidence>
<dbReference type="RefSeq" id="WP_266597511.1">
    <property type="nucleotide sequence ID" value="NZ_JAPHNL010000057.1"/>
</dbReference>
<dbReference type="Proteomes" id="UP001163064">
    <property type="component" value="Unassembled WGS sequence"/>
</dbReference>
<comment type="caution">
    <text evidence="2">The sequence shown here is derived from an EMBL/GenBank/DDBJ whole genome shotgun (WGS) entry which is preliminary data.</text>
</comment>
<feature type="region of interest" description="Disordered" evidence="1">
    <location>
        <begin position="47"/>
        <end position="73"/>
    </location>
</feature>
<proteinExistence type="predicted"/>
<name>A0ABT3TRA6_9ACTN</name>
<accession>A0ABT3TRA6</accession>
<gene>
    <name evidence="2" type="ORF">OFY01_07360</name>
</gene>